<feature type="region of interest" description="Disordered" evidence="1">
    <location>
        <begin position="1"/>
        <end position="45"/>
    </location>
</feature>
<dbReference type="RefSeq" id="WP_309665673.1">
    <property type="nucleotide sequence ID" value="NZ_JAVIZA010000001.1"/>
</dbReference>
<keyword evidence="3" id="KW-1185">Reference proteome</keyword>
<accession>A0ABU1HZX8</accession>
<gene>
    <name evidence="2" type="ORF">QE367_001405</name>
</gene>
<evidence type="ECO:0000256" key="1">
    <source>
        <dbReference type="SAM" id="MobiDB-lite"/>
    </source>
</evidence>
<sequence length="183" mass="18771">MSDNESTERDPELPAAAEGGPDAATPGGPAQMPGGPAQMPAEPAPALIEALDEAAAASKAAPADAAVQERLWRAAFALDRWLFIARGSDDEPTPFALRSDEGAVIFAFSTADRAHEAALGFGLPEEEASRLLAVPLPSAAAWVASYAEAGVEAMVFDAPRNGAMAPLSNLAAMAVYISQNPSV</sequence>
<name>A0ABU1HZX8_9MICO</name>
<organism evidence="2 3">
    <name type="scientific">Microbacterium paludicola</name>
    <dbReference type="NCBI Taxonomy" id="300019"/>
    <lineage>
        <taxon>Bacteria</taxon>
        <taxon>Bacillati</taxon>
        <taxon>Actinomycetota</taxon>
        <taxon>Actinomycetes</taxon>
        <taxon>Micrococcales</taxon>
        <taxon>Microbacteriaceae</taxon>
        <taxon>Microbacterium</taxon>
    </lineage>
</organism>
<feature type="compositionally biased region" description="Low complexity" evidence="1">
    <location>
        <begin position="14"/>
        <end position="45"/>
    </location>
</feature>
<evidence type="ECO:0008006" key="4">
    <source>
        <dbReference type="Google" id="ProtNLM"/>
    </source>
</evidence>
<reference evidence="2 3" key="1">
    <citation type="submission" date="2023-08" db="EMBL/GenBank/DDBJ databases">
        <title>Functional and genomic diversity of the sorghum phyllosphere microbiome.</title>
        <authorList>
            <person name="Shade A."/>
        </authorList>
    </citation>
    <scope>NUCLEOTIDE SEQUENCE [LARGE SCALE GENOMIC DNA]</scope>
    <source>
        <strain evidence="2 3">SORGH_AS_0919</strain>
    </source>
</reference>
<protein>
    <recommendedName>
        <fullName evidence="4">SseB family protein</fullName>
    </recommendedName>
</protein>
<evidence type="ECO:0000313" key="3">
    <source>
        <dbReference type="Proteomes" id="UP001260188"/>
    </source>
</evidence>
<dbReference type="EMBL" id="JAVIZA010000001">
    <property type="protein sequence ID" value="MDR6167201.1"/>
    <property type="molecule type" value="Genomic_DNA"/>
</dbReference>
<comment type="caution">
    <text evidence="2">The sequence shown here is derived from an EMBL/GenBank/DDBJ whole genome shotgun (WGS) entry which is preliminary data.</text>
</comment>
<dbReference type="Proteomes" id="UP001260188">
    <property type="component" value="Unassembled WGS sequence"/>
</dbReference>
<proteinExistence type="predicted"/>
<evidence type="ECO:0000313" key="2">
    <source>
        <dbReference type="EMBL" id="MDR6167201.1"/>
    </source>
</evidence>
<feature type="compositionally biased region" description="Basic and acidic residues" evidence="1">
    <location>
        <begin position="1"/>
        <end position="12"/>
    </location>
</feature>